<proteinExistence type="predicted"/>
<evidence type="ECO:0000313" key="2">
    <source>
        <dbReference type="Proteomes" id="UP001180020"/>
    </source>
</evidence>
<dbReference type="Proteomes" id="UP001180020">
    <property type="component" value="Unassembled WGS sequence"/>
</dbReference>
<organism evidence="1 2">
    <name type="scientific">Acorus calamus</name>
    <name type="common">Sweet flag</name>
    <dbReference type="NCBI Taxonomy" id="4465"/>
    <lineage>
        <taxon>Eukaryota</taxon>
        <taxon>Viridiplantae</taxon>
        <taxon>Streptophyta</taxon>
        <taxon>Embryophyta</taxon>
        <taxon>Tracheophyta</taxon>
        <taxon>Spermatophyta</taxon>
        <taxon>Magnoliopsida</taxon>
        <taxon>Liliopsida</taxon>
        <taxon>Acoraceae</taxon>
        <taxon>Acorus</taxon>
    </lineage>
</organism>
<protein>
    <submittedName>
        <fullName evidence="1">Uncharacterized protein</fullName>
    </submittedName>
</protein>
<reference evidence="1" key="2">
    <citation type="submission" date="2023-06" db="EMBL/GenBank/DDBJ databases">
        <authorList>
            <person name="Ma L."/>
            <person name="Liu K.-W."/>
            <person name="Li Z."/>
            <person name="Hsiao Y.-Y."/>
            <person name="Qi Y."/>
            <person name="Fu T."/>
            <person name="Tang G."/>
            <person name="Zhang D."/>
            <person name="Sun W.-H."/>
            <person name="Liu D.-K."/>
            <person name="Li Y."/>
            <person name="Chen G.-Z."/>
            <person name="Liu X.-D."/>
            <person name="Liao X.-Y."/>
            <person name="Jiang Y.-T."/>
            <person name="Yu X."/>
            <person name="Hao Y."/>
            <person name="Huang J."/>
            <person name="Zhao X.-W."/>
            <person name="Ke S."/>
            <person name="Chen Y.-Y."/>
            <person name="Wu W.-L."/>
            <person name="Hsu J.-L."/>
            <person name="Lin Y.-F."/>
            <person name="Huang M.-D."/>
            <person name="Li C.-Y."/>
            <person name="Huang L."/>
            <person name="Wang Z.-W."/>
            <person name="Zhao X."/>
            <person name="Zhong W.-Y."/>
            <person name="Peng D.-H."/>
            <person name="Ahmad S."/>
            <person name="Lan S."/>
            <person name="Zhang J.-S."/>
            <person name="Tsai W.-C."/>
            <person name="Van De Peer Y."/>
            <person name="Liu Z.-J."/>
        </authorList>
    </citation>
    <scope>NUCLEOTIDE SEQUENCE</scope>
    <source>
        <strain evidence="1">CP</strain>
        <tissue evidence="1">Leaves</tissue>
    </source>
</reference>
<evidence type="ECO:0000313" key="1">
    <source>
        <dbReference type="EMBL" id="KAK1307002.1"/>
    </source>
</evidence>
<name>A0AAV9E0M2_ACOCL</name>
<dbReference type="EMBL" id="JAUJYO010000010">
    <property type="protein sequence ID" value="KAK1307002.1"/>
    <property type="molecule type" value="Genomic_DNA"/>
</dbReference>
<reference evidence="1" key="1">
    <citation type="journal article" date="2023" name="Nat. Commun.">
        <title>Diploid and tetraploid genomes of Acorus and the evolution of monocots.</title>
        <authorList>
            <person name="Ma L."/>
            <person name="Liu K.W."/>
            <person name="Li Z."/>
            <person name="Hsiao Y.Y."/>
            <person name="Qi Y."/>
            <person name="Fu T."/>
            <person name="Tang G.D."/>
            <person name="Zhang D."/>
            <person name="Sun W.H."/>
            <person name="Liu D.K."/>
            <person name="Li Y."/>
            <person name="Chen G.Z."/>
            <person name="Liu X.D."/>
            <person name="Liao X.Y."/>
            <person name="Jiang Y.T."/>
            <person name="Yu X."/>
            <person name="Hao Y."/>
            <person name="Huang J."/>
            <person name="Zhao X.W."/>
            <person name="Ke S."/>
            <person name="Chen Y.Y."/>
            <person name="Wu W.L."/>
            <person name="Hsu J.L."/>
            <person name="Lin Y.F."/>
            <person name="Huang M.D."/>
            <person name="Li C.Y."/>
            <person name="Huang L."/>
            <person name="Wang Z.W."/>
            <person name="Zhao X."/>
            <person name="Zhong W.Y."/>
            <person name="Peng D.H."/>
            <person name="Ahmad S."/>
            <person name="Lan S."/>
            <person name="Zhang J.S."/>
            <person name="Tsai W.C."/>
            <person name="Van de Peer Y."/>
            <person name="Liu Z.J."/>
        </authorList>
    </citation>
    <scope>NUCLEOTIDE SEQUENCE</scope>
    <source>
        <strain evidence="1">CP</strain>
    </source>
</reference>
<keyword evidence="2" id="KW-1185">Reference proteome</keyword>
<comment type="caution">
    <text evidence="1">The sequence shown here is derived from an EMBL/GenBank/DDBJ whole genome shotgun (WGS) entry which is preliminary data.</text>
</comment>
<sequence>MEANRLPKDGMIPLPNRPFDGVFDVHCQATNVIHNLKTSSTTILNGSMTFGVSHYGWLSLGFNEVESENNISWCPSCHRNLDDEEAAEITSLSVSLQEASVADTMVNQSIEFSKITGGDA</sequence>
<accession>A0AAV9E0M2</accession>
<gene>
    <name evidence="1" type="ORF">QJS10_CPA10g00796</name>
</gene>
<dbReference type="AlphaFoldDB" id="A0AAV9E0M2"/>